<evidence type="ECO:0000313" key="3">
    <source>
        <dbReference type="EMBL" id="OPJ54767.1"/>
    </source>
</evidence>
<dbReference type="RefSeq" id="WP_079413607.1">
    <property type="nucleotide sequence ID" value="NZ_MZGW01000012.1"/>
</dbReference>
<dbReference type="STRING" id="29349.CLOTH_19880"/>
<dbReference type="EMBL" id="MZGW01000012">
    <property type="protein sequence ID" value="OPJ54767.1"/>
    <property type="molecule type" value="Genomic_DNA"/>
</dbReference>
<dbReference type="Pfam" id="PF18145">
    <property type="entry name" value="SAVED"/>
    <property type="match status" value="1"/>
</dbReference>
<proteinExistence type="predicted"/>
<dbReference type="OrthoDB" id="2840903at2"/>
<evidence type="ECO:0000313" key="4">
    <source>
        <dbReference type="Proteomes" id="UP000190140"/>
    </source>
</evidence>
<keyword evidence="1" id="KW-0812">Transmembrane</keyword>
<keyword evidence="4" id="KW-1185">Reference proteome</keyword>
<accession>A0A1V4I5B5</accession>
<sequence>MNLKWLDEIINIVKQDTGKGVVLIGILLIIAFIISILAILTYRKNKFLQRLINYIPFIQKEFVLIGNFSKKEGKINDITNNYLESGCKVFKLETYKEFAEDGTITKDNLERVIKKQQKTIDDAKKIMKNKNSFIYIGFPHVPLGFLDGINFTDIDEPILYEYQGMDSECLGRGFFELKRIYNSALDLLDNIGDRATIENEIALKIEQSFKINDGDIRKVINVPSIISFGPETPGRWKITNYAQIDKYQREFERVLSELKNKGVEKIHLFATTPVALSFSLGRVIKHYHPEVVIYNYNNGIFDWGVNLRSKEVIFK</sequence>
<evidence type="ECO:0000256" key="1">
    <source>
        <dbReference type="SAM" id="Phobius"/>
    </source>
</evidence>
<name>A0A1V4I5B5_9FIRM</name>
<feature type="transmembrane region" description="Helical" evidence="1">
    <location>
        <begin position="20"/>
        <end position="42"/>
    </location>
</feature>
<dbReference type="AlphaFoldDB" id="A0A1V4I5B5"/>
<evidence type="ECO:0000259" key="2">
    <source>
        <dbReference type="Pfam" id="PF18145"/>
    </source>
</evidence>
<keyword evidence="1" id="KW-0472">Membrane</keyword>
<dbReference type="NCBIfam" id="NF033611">
    <property type="entry name" value="SAVED"/>
    <property type="match status" value="1"/>
</dbReference>
<reference evidence="3 4" key="1">
    <citation type="submission" date="2017-03" db="EMBL/GenBank/DDBJ databases">
        <title>Genome sequence of Clostridium thermoalcaliphilum DSM 7309.</title>
        <authorList>
            <person name="Poehlein A."/>
            <person name="Daniel R."/>
        </authorList>
    </citation>
    <scope>NUCLEOTIDE SEQUENCE [LARGE SCALE GENOMIC DNA]</scope>
    <source>
        <strain evidence="3 4">DSM 7309</strain>
    </source>
</reference>
<gene>
    <name evidence="3" type="ORF">CLOTH_19880</name>
</gene>
<dbReference type="Proteomes" id="UP000190140">
    <property type="component" value="Unassembled WGS sequence"/>
</dbReference>
<comment type="caution">
    <text evidence="3">The sequence shown here is derived from an EMBL/GenBank/DDBJ whole genome shotgun (WGS) entry which is preliminary data.</text>
</comment>
<dbReference type="InterPro" id="IPR040836">
    <property type="entry name" value="SAVED"/>
</dbReference>
<keyword evidence="1" id="KW-1133">Transmembrane helix</keyword>
<protein>
    <recommendedName>
        <fullName evidence="2">SMODS-associated and fused to various effectors domain-containing protein</fullName>
    </recommendedName>
</protein>
<organism evidence="3 4">
    <name type="scientific">Alkalithermobacter paradoxus</name>
    <dbReference type="NCBI Taxonomy" id="29349"/>
    <lineage>
        <taxon>Bacteria</taxon>
        <taxon>Bacillati</taxon>
        <taxon>Bacillota</taxon>
        <taxon>Clostridia</taxon>
        <taxon>Peptostreptococcales</taxon>
        <taxon>Tepidibacteraceae</taxon>
        <taxon>Alkalithermobacter</taxon>
    </lineage>
</organism>
<feature type="domain" description="SMODS-associated and fused to various effectors" evidence="2">
    <location>
        <begin position="128"/>
        <end position="306"/>
    </location>
</feature>